<accession>A0A173Z8S2</accession>
<name>A0A173Z8S2_9FIRM</name>
<proteinExistence type="predicted"/>
<dbReference type="GeneID" id="57967423"/>
<organism evidence="1 2">
    <name type="scientific">Faecalicatena contorta</name>
    <dbReference type="NCBI Taxonomy" id="39482"/>
    <lineage>
        <taxon>Bacteria</taxon>
        <taxon>Bacillati</taxon>
        <taxon>Bacillota</taxon>
        <taxon>Clostridia</taxon>
        <taxon>Lachnospirales</taxon>
        <taxon>Lachnospiraceae</taxon>
        <taxon>Faecalicatena</taxon>
    </lineage>
</organism>
<dbReference type="OrthoDB" id="2065891at2"/>
<evidence type="ECO:0000313" key="1">
    <source>
        <dbReference type="EMBL" id="CUN71578.1"/>
    </source>
</evidence>
<reference evidence="1 2" key="1">
    <citation type="submission" date="2015-09" db="EMBL/GenBank/DDBJ databases">
        <authorList>
            <consortium name="Pathogen Informatics"/>
        </authorList>
    </citation>
    <scope>NUCLEOTIDE SEQUENCE [LARGE SCALE GENOMIC DNA]</scope>
    <source>
        <strain evidence="1 2">2789STDY5834876</strain>
    </source>
</reference>
<dbReference type="Proteomes" id="UP000095544">
    <property type="component" value="Unassembled WGS sequence"/>
</dbReference>
<sequence>MCEICRQTPCNSRCPNAPEPEPVEKCLKCGDGIYQGDEYFDGPDGPICENCMEDMSYSEVLEIIGEKMKVAEVA</sequence>
<dbReference type="RefSeq" id="WP_055150303.1">
    <property type="nucleotide sequence ID" value="NZ_CYZU01000002.1"/>
</dbReference>
<dbReference type="EMBL" id="CYZU01000002">
    <property type="protein sequence ID" value="CUN71578.1"/>
    <property type="molecule type" value="Genomic_DNA"/>
</dbReference>
<protein>
    <submittedName>
        <fullName evidence="1">Uncharacterized protein</fullName>
    </submittedName>
</protein>
<evidence type="ECO:0000313" key="2">
    <source>
        <dbReference type="Proteomes" id="UP000095544"/>
    </source>
</evidence>
<gene>
    <name evidence="1" type="ORF">ERS852491_00317</name>
</gene>
<dbReference type="STRING" id="39482.ERS852491_00317"/>
<dbReference type="AlphaFoldDB" id="A0A173Z8S2"/>